<organism evidence="10 11">
    <name type="scientific">Nannospalax galili</name>
    <name type="common">Northern Israeli blind subterranean mole rat</name>
    <name type="synonym">Spalax galili</name>
    <dbReference type="NCBI Taxonomy" id="1026970"/>
    <lineage>
        <taxon>Eukaryota</taxon>
        <taxon>Metazoa</taxon>
        <taxon>Chordata</taxon>
        <taxon>Craniata</taxon>
        <taxon>Vertebrata</taxon>
        <taxon>Euteleostomi</taxon>
        <taxon>Mammalia</taxon>
        <taxon>Eutheria</taxon>
        <taxon>Euarchontoglires</taxon>
        <taxon>Glires</taxon>
        <taxon>Rodentia</taxon>
        <taxon>Myomorpha</taxon>
        <taxon>Muroidea</taxon>
        <taxon>Spalacidae</taxon>
        <taxon>Spalacinae</taxon>
        <taxon>Nannospalax</taxon>
    </lineage>
</organism>
<evidence type="ECO:0000259" key="9">
    <source>
        <dbReference type="PROSITE" id="PS50262"/>
    </source>
</evidence>
<dbReference type="GO" id="GO:0005886">
    <property type="term" value="C:plasma membrane"/>
    <property type="evidence" value="ECO:0007669"/>
    <property type="project" value="UniProtKB-ARBA"/>
</dbReference>
<feature type="transmembrane region" description="Helical" evidence="8">
    <location>
        <begin position="229"/>
        <end position="247"/>
    </location>
</feature>
<feature type="transmembrane region" description="Helical" evidence="8">
    <location>
        <begin position="198"/>
        <end position="217"/>
    </location>
</feature>
<dbReference type="PRINTS" id="PR00245">
    <property type="entry name" value="OLFACTORYR"/>
</dbReference>
<feature type="domain" description="G-protein coupled receptors family 1 profile" evidence="9">
    <location>
        <begin position="39"/>
        <end position="261"/>
    </location>
</feature>
<evidence type="ECO:0000256" key="7">
    <source>
        <dbReference type="ARBA" id="ARBA00023224"/>
    </source>
</evidence>
<proteinExistence type="predicted"/>
<evidence type="ECO:0000256" key="1">
    <source>
        <dbReference type="ARBA" id="ARBA00004141"/>
    </source>
</evidence>
<dbReference type="GO" id="GO:0004984">
    <property type="term" value="F:olfactory receptor activity"/>
    <property type="evidence" value="ECO:0007669"/>
    <property type="project" value="InterPro"/>
</dbReference>
<reference evidence="10" key="1">
    <citation type="submission" date="2025-08" db="UniProtKB">
        <authorList>
            <consortium name="Ensembl"/>
        </authorList>
    </citation>
    <scope>IDENTIFICATION</scope>
</reference>
<name>A0A8C6R852_NANGA</name>
<feature type="transmembrane region" description="Helical" evidence="8">
    <location>
        <begin position="122"/>
        <end position="146"/>
    </location>
</feature>
<evidence type="ECO:0000256" key="8">
    <source>
        <dbReference type="SAM" id="Phobius"/>
    </source>
</evidence>
<evidence type="ECO:0000313" key="10">
    <source>
        <dbReference type="Ensembl" id="ENSNGAP00000014453.1"/>
    </source>
</evidence>
<keyword evidence="6" id="KW-0675">Receptor</keyword>
<keyword evidence="2 8" id="KW-0812">Transmembrane</keyword>
<dbReference type="GO" id="GO:0004930">
    <property type="term" value="F:G protein-coupled receptor activity"/>
    <property type="evidence" value="ECO:0007669"/>
    <property type="project" value="UniProtKB-KW"/>
</dbReference>
<keyword evidence="4" id="KW-0297">G-protein coupled receptor</keyword>
<dbReference type="AlphaFoldDB" id="A0A8C6R852"/>
<protein>
    <recommendedName>
        <fullName evidence="9">G-protein coupled receptors family 1 profile domain-containing protein</fullName>
    </recommendedName>
</protein>
<dbReference type="Proteomes" id="UP000694381">
    <property type="component" value="Unassembled WGS sequence"/>
</dbReference>
<dbReference type="InterPro" id="IPR050427">
    <property type="entry name" value="Olfactory_Receptors"/>
</dbReference>
<dbReference type="Pfam" id="PF13853">
    <property type="entry name" value="7tm_4"/>
    <property type="match status" value="1"/>
</dbReference>
<dbReference type="GeneTree" id="ENSGT00940000154970"/>
<dbReference type="PROSITE" id="PS50262">
    <property type="entry name" value="G_PROTEIN_RECEP_F1_2"/>
    <property type="match status" value="1"/>
</dbReference>
<reference evidence="10" key="2">
    <citation type="submission" date="2025-09" db="UniProtKB">
        <authorList>
            <consortium name="Ensembl"/>
        </authorList>
    </citation>
    <scope>IDENTIFICATION</scope>
</reference>
<evidence type="ECO:0000256" key="2">
    <source>
        <dbReference type="ARBA" id="ARBA00022692"/>
    </source>
</evidence>
<dbReference type="InterPro" id="IPR000276">
    <property type="entry name" value="GPCR_Rhodpsn"/>
</dbReference>
<dbReference type="Gene3D" id="1.20.1070.10">
    <property type="entry name" value="Rhodopsin 7-helix transmembrane proteins"/>
    <property type="match status" value="1"/>
</dbReference>
<dbReference type="Ensembl" id="ENSNGAT00000020045.1">
    <property type="protein sequence ID" value="ENSNGAP00000014453.1"/>
    <property type="gene ID" value="ENSNGAG00000015756.1"/>
</dbReference>
<evidence type="ECO:0000256" key="4">
    <source>
        <dbReference type="ARBA" id="ARBA00023040"/>
    </source>
</evidence>
<evidence type="ECO:0000256" key="3">
    <source>
        <dbReference type="ARBA" id="ARBA00022989"/>
    </source>
</evidence>
<feature type="transmembrane region" description="Helical" evidence="8">
    <location>
        <begin position="57"/>
        <end position="77"/>
    </location>
</feature>
<dbReference type="SUPFAM" id="SSF81321">
    <property type="entry name" value="Family A G protein-coupled receptor-like"/>
    <property type="match status" value="1"/>
</dbReference>
<dbReference type="InterPro" id="IPR000725">
    <property type="entry name" value="Olfact_rcpt"/>
</dbReference>
<dbReference type="OMA" id="ITERSCY"/>
<dbReference type="PANTHER" id="PTHR48002">
    <property type="entry name" value="OLFACTORY RECEPTOR"/>
    <property type="match status" value="1"/>
</dbReference>
<keyword evidence="5 8" id="KW-0472">Membrane</keyword>
<accession>A0A8C6R852</accession>
<evidence type="ECO:0000256" key="5">
    <source>
        <dbReference type="ARBA" id="ARBA00023136"/>
    </source>
</evidence>
<feature type="transmembrane region" description="Helical" evidence="8">
    <location>
        <begin position="166"/>
        <end position="186"/>
    </location>
</feature>
<keyword evidence="11" id="KW-1185">Reference proteome</keyword>
<feature type="transmembrane region" description="Helical" evidence="8">
    <location>
        <begin position="24"/>
        <end position="45"/>
    </location>
</feature>
<keyword evidence="3 8" id="KW-1133">Transmembrane helix</keyword>
<evidence type="ECO:0000256" key="6">
    <source>
        <dbReference type="ARBA" id="ARBA00023170"/>
    </source>
</evidence>
<keyword evidence="7" id="KW-0807">Transducer</keyword>
<dbReference type="PRINTS" id="PR00237">
    <property type="entry name" value="GPCRRHODOPSN"/>
</dbReference>
<sequence length="261" mass="29174">MKHINNVTEFVPLGFTQDPAGEKVLFVMFLLIYLVTIVGNLLIVIVTASPALGSSMYFLLAYLSIMDAVYSATISFSGCMVQLFLEHCFAGAEVFLPMLMAYDHYVAICKPLHYFTIMKQKVCILLVVVSWTGGFSHSLAQILLVYNLPFCGPNVTDHFMCDMYPLLGLACTDTYFIGLGVVAHSGTICITAQSTVHLWLPHHSGFLLFVPCIFIYVRLVSTFPIDKSISVVFTAITPIMNPLTYTLRNSKIKNAMRKFWH</sequence>
<comment type="subcellular location">
    <subcellularLocation>
        <location evidence="1">Membrane</location>
        <topology evidence="1">Multi-pass membrane protein</topology>
    </subcellularLocation>
</comment>
<evidence type="ECO:0000313" key="11">
    <source>
        <dbReference type="Proteomes" id="UP000694381"/>
    </source>
</evidence>
<dbReference type="InterPro" id="IPR017452">
    <property type="entry name" value="GPCR_Rhodpsn_7TM"/>
</dbReference>